<keyword evidence="1 4" id="KW-0378">Hydrolase</keyword>
<evidence type="ECO:0000259" key="6">
    <source>
        <dbReference type="PROSITE" id="PS51635"/>
    </source>
</evidence>
<dbReference type="Pfam" id="PF01734">
    <property type="entry name" value="Patatin"/>
    <property type="match status" value="1"/>
</dbReference>
<evidence type="ECO:0000256" key="3">
    <source>
        <dbReference type="ARBA" id="ARBA00023098"/>
    </source>
</evidence>
<evidence type="ECO:0000256" key="2">
    <source>
        <dbReference type="ARBA" id="ARBA00022963"/>
    </source>
</evidence>
<feature type="short sequence motif" description="DGA/G" evidence="4">
    <location>
        <begin position="174"/>
        <end position="176"/>
    </location>
</feature>
<evidence type="ECO:0000256" key="5">
    <source>
        <dbReference type="SAM" id="MobiDB-lite"/>
    </source>
</evidence>
<dbReference type="GO" id="GO:0047499">
    <property type="term" value="F:calcium-independent phospholipase A2 activity"/>
    <property type="evidence" value="ECO:0007669"/>
    <property type="project" value="TreeGrafter"/>
</dbReference>
<reference evidence="7" key="1">
    <citation type="submission" date="2021-10" db="EMBL/GenBank/DDBJ databases">
        <authorList>
            <person name="Piombo E."/>
        </authorList>
    </citation>
    <scope>NUCLEOTIDE SEQUENCE</scope>
</reference>
<dbReference type="SUPFAM" id="SSF52151">
    <property type="entry name" value="FabD/lysophospholipase-like"/>
    <property type="match status" value="1"/>
</dbReference>
<dbReference type="PANTHER" id="PTHR24185:SF1">
    <property type="entry name" value="CALCIUM-INDEPENDENT PHOSPHOLIPASE A2-GAMMA"/>
    <property type="match status" value="1"/>
</dbReference>
<evidence type="ECO:0000313" key="8">
    <source>
        <dbReference type="Proteomes" id="UP000696573"/>
    </source>
</evidence>
<protein>
    <recommendedName>
        <fullName evidence="6">PNPLA domain-containing protein</fullName>
    </recommendedName>
</protein>
<name>A0A9N9VA43_9HYPO</name>
<comment type="caution">
    <text evidence="4">Lacks conserved residue(s) required for the propagation of feature annotation.</text>
</comment>
<feature type="region of interest" description="Disordered" evidence="5">
    <location>
        <begin position="1"/>
        <end position="22"/>
    </location>
</feature>
<feature type="domain" description="PNPLA" evidence="6">
    <location>
        <begin position="1"/>
        <end position="187"/>
    </location>
</feature>
<dbReference type="Proteomes" id="UP000696573">
    <property type="component" value="Unassembled WGS sequence"/>
</dbReference>
<keyword evidence="3 4" id="KW-0443">Lipid metabolism</keyword>
<dbReference type="GO" id="GO:0046486">
    <property type="term" value="P:glycerolipid metabolic process"/>
    <property type="evidence" value="ECO:0007669"/>
    <property type="project" value="UniProtKB-ARBA"/>
</dbReference>
<feature type="active site" description="Nucleophile" evidence="4">
    <location>
        <position position="37"/>
    </location>
</feature>
<dbReference type="OrthoDB" id="5150455at2759"/>
<sequence>MAEISILEPRVGPDGDQPHSQSPLKPCDYFDLICGTSTGGLIALLLNRLEYTAKEAIDEYFSLGKEIFNKKLPWYARGDATYDDKVFENCLRNIVKTSPLGGKDARLKDERRCRTFVVSTDLDRHCPGPIILRSYDIGSREPASTVTILQAGRATSAAPTFFKPILIGNHKYSDGGTVANNPSHHAIMEAGKIWELTDIDCITSLGTGPEGDHTLENATKKIMGRLGGWALQRILLRLWYLRLQLALYSVHAMTGTEHTHYTIKQKRWLTSFAGSTLRPRGLTCRHQAKSTFV</sequence>
<evidence type="ECO:0000256" key="4">
    <source>
        <dbReference type="PROSITE-ProRule" id="PRU01161"/>
    </source>
</evidence>
<feature type="short sequence motif" description="GXSXG" evidence="4">
    <location>
        <begin position="35"/>
        <end position="39"/>
    </location>
</feature>
<evidence type="ECO:0000256" key="1">
    <source>
        <dbReference type="ARBA" id="ARBA00022801"/>
    </source>
</evidence>
<dbReference type="GO" id="GO:0019369">
    <property type="term" value="P:arachidonate metabolic process"/>
    <property type="evidence" value="ECO:0007669"/>
    <property type="project" value="TreeGrafter"/>
</dbReference>
<dbReference type="PROSITE" id="PS51635">
    <property type="entry name" value="PNPLA"/>
    <property type="match status" value="1"/>
</dbReference>
<dbReference type="InterPro" id="IPR016035">
    <property type="entry name" value="Acyl_Trfase/lysoPLipase"/>
</dbReference>
<keyword evidence="8" id="KW-1185">Reference proteome</keyword>
<dbReference type="GO" id="GO:0016042">
    <property type="term" value="P:lipid catabolic process"/>
    <property type="evidence" value="ECO:0007669"/>
    <property type="project" value="UniProtKB-UniRule"/>
</dbReference>
<comment type="caution">
    <text evidence="7">The sequence shown here is derived from an EMBL/GenBank/DDBJ whole genome shotgun (WGS) entry which is preliminary data.</text>
</comment>
<evidence type="ECO:0000313" key="7">
    <source>
        <dbReference type="EMBL" id="CAH0019547.1"/>
    </source>
</evidence>
<proteinExistence type="predicted"/>
<dbReference type="EMBL" id="CABFNQ020000562">
    <property type="protein sequence ID" value="CAH0019547.1"/>
    <property type="molecule type" value="Genomic_DNA"/>
</dbReference>
<gene>
    <name evidence="7" type="ORF">CRHIZ90672A_00019148</name>
</gene>
<dbReference type="GO" id="GO:0016020">
    <property type="term" value="C:membrane"/>
    <property type="evidence" value="ECO:0007669"/>
    <property type="project" value="TreeGrafter"/>
</dbReference>
<dbReference type="Gene3D" id="3.40.1090.10">
    <property type="entry name" value="Cytosolic phospholipase A2 catalytic domain"/>
    <property type="match status" value="1"/>
</dbReference>
<keyword evidence="2 4" id="KW-0442">Lipid degradation</keyword>
<feature type="active site" description="Proton acceptor" evidence="4">
    <location>
        <position position="174"/>
    </location>
</feature>
<dbReference type="InterPro" id="IPR002641">
    <property type="entry name" value="PNPLA_dom"/>
</dbReference>
<dbReference type="PANTHER" id="PTHR24185">
    <property type="entry name" value="CALCIUM-INDEPENDENT PHOSPHOLIPASE A2-GAMMA"/>
    <property type="match status" value="1"/>
</dbReference>
<organism evidence="7 8">
    <name type="scientific">Clonostachys rhizophaga</name>
    <dbReference type="NCBI Taxonomy" id="160324"/>
    <lineage>
        <taxon>Eukaryota</taxon>
        <taxon>Fungi</taxon>
        <taxon>Dikarya</taxon>
        <taxon>Ascomycota</taxon>
        <taxon>Pezizomycotina</taxon>
        <taxon>Sordariomycetes</taxon>
        <taxon>Hypocreomycetidae</taxon>
        <taxon>Hypocreales</taxon>
        <taxon>Bionectriaceae</taxon>
        <taxon>Clonostachys</taxon>
    </lineage>
</organism>
<dbReference type="AlphaFoldDB" id="A0A9N9VA43"/>
<accession>A0A9N9VA43</accession>